<dbReference type="Proteomes" id="UP000250166">
    <property type="component" value="Unassembled WGS sequence"/>
</dbReference>
<name>A0A2X3DI82_9HELI</name>
<dbReference type="EMBL" id="UAWL01000006">
    <property type="protein sequence ID" value="SQB97980.1"/>
    <property type="molecule type" value="Genomic_DNA"/>
</dbReference>
<dbReference type="InterPro" id="IPR040748">
    <property type="entry name" value="HP0268"/>
</dbReference>
<evidence type="ECO:0000259" key="1">
    <source>
        <dbReference type="Pfam" id="PF18618"/>
    </source>
</evidence>
<sequence>MELKLATMDIGQTPKKITLDGLYEQISSTNKDSIFYYFDRENSHKELQKAKTFLESKGKKVYIDEVHYGLDPKDFIYEFHIVSKID</sequence>
<dbReference type="RefSeq" id="WP_023946674.1">
    <property type="nucleotide sequence ID" value="NZ_JAERIV010000001.1"/>
</dbReference>
<reference evidence="2 3" key="1">
    <citation type="submission" date="2018-06" db="EMBL/GenBank/DDBJ databases">
        <authorList>
            <consortium name="Pathogen Informatics"/>
            <person name="Doyle S."/>
        </authorList>
    </citation>
    <scope>NUCLEOTIDE SEQUENCE [LARGE SCALE GENOMIC DNA]</scope>
    <source>
        <strain evidence="2 3">NCTC13102</strain>
    </source>
</reference>
<dbReference type="AlphaFoldDB" id="A0A2X3DI82"/>
<protein>
    <recommendedName>
        <fullName evidence="1">HP0268 domain-containing protein</fullName>
    </recommendedName>
</protein>
<dbReference type="Pfam" id="PF18618">
    <property type="entry name" value="HP0268"/>
    <property type="match status" value="1"/>
</dbReference>
<evidence type="ECO:0000313" key="3">
    <source>
        <dbReference type="Proteomes" id="UP000250166"/>
    </source>
</evidence>
<proteinExistence type="predicted"/>
<accession>A0A2X3DI82</accession>
<gene>
    <name evidence="2" type="ORF">NCTC13102_00430</name>
</gene>
<organism evidence="2 3">
    <name type="scientific">Helicobacter fennelliae</name>
    <dbReference type="NCBI Taxonomy" id="215"/>
    <lineage>
        <taxon>Bacteria</taxon>
        <taxon>Pseudomonadati</taxon>
        <taxon>Campylobacterota</taxon>
        <taxon>Epsilonproteobacteria</taxon>
        <taxon>Campylobacterales</taxon>
        <taxon>Helicobacteraceae</taxon>
        <taxon>Helicobacter</taxon>
    </lineage>
</organism>
<feature type="domain" description="HP0268" evidence="1">
    <location>
        <begin position="1"/>
        <end position="82"/>
    </location>
</feature>
<evidence type="ECO:0000313" key="2">
    <source>
        <dbReference type="EMBL" id="SQB97980.1"/>
    </source>
</evidence>